<dbReference type="InterPro" id="IPR050188">
    <property type="entry name" value="RluA_PseudoU_synthase"/>
</dbReference>
<dbReference type="Pfam" id="PF00849">
    <property type="entry name" value="PseudoU_synth_2"/>
    <property type="match status" value="1"/>
</dbReference>
<dbReference type="AlphaFoldDB" id="A0A644VQ28"/>
<protein>
    <submittedName>
        <fullName evidence="5">Ribosomal large subunit pseudouridine synthase D</fullName>
        <ecNumber evidence="5">5.4.99.23</ecNumber>
    </submittedName>
</protein>
<keyword evidence="2 5" id="KW-0413">Isomerase</keyword>
<dbReference type="NCBIfam" id="TIGR00005">
    <property type="entry name" value="rluA_subfam"/>
    <property type="match status" value="1"/>
</dbReference>
<dbReference type="InterPro" id="IPR006145">
    <property type="entry name" value="PsdUridine_synth_RsuA/RluA"/>
</dbReference>
<gene>
    <name evidence="5" type="primary">rluD_18</name>
    <name evidence="5" type="ORF">SDC9_38652</name>
</gene>
<name>A0A644VQ28_9ZZZZ</name>
<dbReference type="Gene3D" id="3.30.2350.10">
    <property type="entry name" value="Pseudouridine synthase"/>
    <property type="match status" value="1"/>
</dbReference>
<proteinExistence type="inferred from homology"/>
<feature type="domain" description="Pseudouridine synthase RsuA/RluA-like" evidence="4">
    <location>
        <begin position="114"/>
        <end position="267"/>
    </location>
</feature>
<evidence type="ECO:0000256" key="3">
    <source>
        <dbReference type="SAM" id="MobiDB-lite"/>
    </source>
</evidence>
<dbReference type="GO" id="GO:0003723">
    <property type="term" value="F:RNA binding"/>
    <property type="evidence" value="ECO:0007669"/>
    <property type="project" value="InterPro"/>
</dbReference>
<dbReference type="InterPro" id="IPR020103">
    <property type="entry name" value="PsdUridine_synth_cat_dom_sf"/>
</dbReference>
<evidence type="ECO:0000256" key="2">
    <source>
        <dbReference type="ARBA" id="ARBA00023235"/>
    </source>
</evidence>
<dbReference type="GO" id="GO:0000455">
    <property type="term" value="P:enzyme-directed rRNA pseudouridine synthesis"/>
    <property type="evidence" value="ECO:0007669"/>
    <property type="project" value="TreeGrafter"/>
</dbReference>
<evidence type="ECO:0000313" key="5">
    <source>
        <dbReference type="EMBL" id="MPL92543.1"/>
    </source>
</evidence>
<dbReference type="SUPFAM" id="SSF55174">
    <property type="entry name" value="Alpha-L RNA-binding motif"/>
    <property type="match status" value="1"/>
</dbReference>
<sequence length="332" mass="36674">MMEDLPPVGSSSCEDDDGGFPDSTENGTETIAAGEEDRGLRLDVFLSFRLGITRTFARKLVEDGNVSLLPHRKAKPGMKMVPGISAEVTLPPPESLDLEPEEVPFGVVYEDEWLIVIDKPSGVVVHPAPGNRHGTLVHGLLHRFRHFGSFNNVLRPGIVHRLDASTSGLLVVAREQEILENLQNQFRLREVRKQYLALVHGRVKNASGRIDAPIGRCPTNRLRMAVVEDGKPAVTGFRRLWVRNGYSFLECDIATGRTHQIRVHLSSMGHPIVGDVLYGADKKKAASAGRVFLHSWKLSFLHPKTGERLFFTSCLPAALTGQLREILSTSPD</sequence>
<reference evidence="5" key="1">
    <citation type="submission" date="2019-08" db="EMBL/GenBank/DDBJ databases">
        <authorList>
            <person name="Kucharzyk K."/>
            <person name="Murdoch R.W."/>
            <person name="Higgins S."/>
            <person name="Loffler F."/>
        </authorList>
    </citation>
    <scope>NUCLEOTIDE SEQUENCE</scope>
</reference>
<dbReference type="PROSITE" id="PS01129">
    <property type="entry name" value="PSI_RLU"/>
    <property type="match status" value="1"/>
</dbReference>
<organism evidence="5">
    <name type="scientific">bioreactor metagenome</name>
    <dbReference type="NCBI Taxonomy" id="1076179"/>
    <lineage>
        <taxon>unclassified sequences</taxon>
        <taxon>metagenomes</taxon>
        <taxon>ecological metagenomes</taxon>
    </lineage>
</organism>
<dbReference type="PANTHER" id="PTHR21600">
    <property type="entry name" value="MITOCHONDRIAL RNA PSEUDOURIDINE SYNTHASE"/>
    <property type="match status" value="1"/>
</dbReference>
<dbReference type="GO" id="GO:0160140">
    <property type="term" value="F:23S rRNA pseudouridine(1911/1915/1917) synthase activity"/>
    <property type="evidence" value="ECO:0007669"/>
    <property type="project" value="UniProtKB-EC"/>
</dbReference>
<dbReference type="EMBL" id="VSSQ01000361">
    <property type="protein sequence ID" value="MPL92543.1"/>
    <property type="molecule type" value="Genomic_DNA"/>
</dbReference>
<comment type="similarity">
    <text evidence="1">Belongs to the pseudouridine synthase RluA family.</text>
</comment>
<dbReference type="InterPro" id="IPR036986">
    <property type="entry name" value="S4_RNA-bd_sf"/>
</dbReference>
<dbReference type="EC" id="5.4.99.23" evidence="5"/>
<accession>A0A644VQ28</accession>
<comment type="caution">
    <text evidence="5">The sequence shown here is derived from an EMBL/GenBank/DDBJ whole genome shotgun (WGS) entry which is preliminary data.</text>
</comment>
<dbReference type="InterPro" id="IPR006224">
    <property type="entry name" value="PsdUridine_synth_RluA-like_CS"/>
</dbReference>
<dbReference type="InterPro" id="IPR006225">
    <property type="entry name" value="PsdUridine_synth_RluC/D"/>
</dbReference>
<dbReference type="Gene3D" id="3.10.290.10">
    <property type="entry name" value="RNA-binding S4 domain"/>
    <property type="match status" value="1"/>
</dbReference>
<feature type="region of interest" description="Disordered" evidence="3">
    <location>
        <begin position="1"/>
        <end position="34"/>
    </location>
</feature>
<dbReference type="PANTHER" id="PTHR21600:SF87">
    <property type="entry name" value="RNA PSEUDOURIDYLATE SYNTHASE DOMAIN-CONTAINING PROTEIN 1"/>
    <property type="match status" value="1"/>
</dbReference>
<dbReference type="SUPFAM" id="SSF55120">
    <property type="entry name" value="Pseudouridine synthase"/>
    <property type="match status" value="1"/>
</dbReference>
<dbReference type="PROSITE" id="PS50889">
    <property type="entry name" value="S4"/>
    <property type="match status" value="1"/>
</dbReference>
<evidence type="ECO:0000256" key="1">
    <source>
        <dbReference type="ARBA" id="ARBA00010876"/>
    </source>
</evidence>
<dbReference type="CDD" id="cd02869">
    <property type="entry name" value="PseudoU_synth_RluA_like"/>
    <property type="match status" value="1"/>
</dbReference>
<evidence type="ECO:0000259" key="4">
    <source>
        <dbReference type="Pfam" id="PF00849"/>
    </source>
</evidence>